<dbReference type="Proteomes" id="UP000242180">
    <property type="component" value="Unassembled WGS sequence"/>
</dbReference>
<dbReference type="OrthoDB" id="2223220at2759"/>
<evidence type="ECO:0000313" key="3">
    <source>
        <dbReference type="Proteomes" id="UP000242180"/>
    </source>
</evidence>
<dbReference type="EMBL" id="MCGN01000001">
    <property type="protein sequence ID" value="ORZ03098.1"/>
    <property type="molecule type" value="Genomic_DNA"/>
</dbReference>
<reference evidence="2 3" key="1">
    <citation type="submission" date="2016-07" db="EMBL/GenBank/DDBJ databases">
        <title>Pervasive Adenine N6-methylation of Active Genes in Fungi.</title>
        <authorList>
            <consortium name="DOE Joint Genome Institute"/>
            <person name="Mondo S.J."/>
            <person name="Dannebaum R.O."/>
            <person name="Kuo R.C."/>
            <person name="Labutti K."/>
            <person name="Haridas S."/>
            <person name="Kuo A."/>
            <person name="Salamov A."/>
            <person name="Ahrendt S.R."/>
            <person name="Lipzen A."/>
            <person name="Sullivan W."/>
            <person name="Andreopoulos W.B."/>
            <person name="Clum A."/>
            <person name="Lindquist E."/>
            <person name="Daum C."/>
            <person name="Ramamoorthy G.K."/>
            <person name="Gryganskyi A."/>
            <person name="Culley D."/>
            <person name="Magnuson J.K."/>
            <person name="James T.Y."/>
            <person name="O'Malley M.A."/>
            <person name="Stajich J.E."/>
            <person name="Spatafora J.W."/>
            <person name="Visel A."/>
            <person name="Grigoriev I.V."/>
        </authorList>
    </citation>
    <scope>NUCLEOTIDE SEQUENCE [LARGE SCALE GENOMIC DNA]</scope>
    <source>
        <strain evidence="2 3">NRRL 2496</strain>
    </source>
</reference>
<dbReference type="OMA" id="ESRDPIM"/>
<evidence type="ECO:0000256" key="1">
    <source>
        <dbReference type="SAM" id="MobiDB-lite"/>
    </source>
</evidence>
<gene>
    <name evidence="2" type="ORF">BCR43DRAFT_35731</name>
</gene>
<keyword evidence="3" id="KW-1185">Reference proteome</keyword>
<feature type="region of interest" description="Disordered" evidence="1">
    <location>
        <begin position="66"/>
        <end position="112"/>
    </location>
</feature>
<dbReference type="InParanoid" id="A0A1X2HVH8"/>
<comment type="caution">
    <text evidence="2">The sequence shown here is derived from an EMBL/GenBank/DDBJ whole genome shotgun (WGS) entry which is preliminary data.</text>
</comment>
<accession>A0A1X2HVH8</accession>
<protein>
    <submittedName>
        <fullName evidence="2">Uncharacterized protein</fullName>
    </submittedName>
</protein>
<feature type="compositionally biased region" description="Polar residues" evidence="1">
    <location>
        <begin position="1"/>
        <end position="12"/>
    </location>
</feature>
<evidence type="ECO:0000313" key="2">
    <source>
        <dbReference type="EMBL" id="ORZ03098.1"/>
    </source>
</evidence>
<sequence>MTSPFSSPNQQRWQHHHNENERDPIMGDDHFSFRYDNPIQTIHDMPTHSVADLTPTAQHIPVNISSVLSQESEKPGLKRPDMKRSEASRERDSTTFAEYYHEGGQIEEIDHA</sequence>
<dbReference type="AlphaFoldDB" id="A0A1X2HVH8"/>
<proteinExistence type="predicted"/>
<feature type="compositionally biased region" description="Basic and acidic residues" evidence="1">
    <location>
        <begin position="16"/>
        <end position="32"/>
    </location>
</feature>
<feature type="region of interest" description="Disordered" evidence="1">
    <location>
        <begin position="1"/>
        <end position="32"/>
    </location>
</feature>
<feature type="compositionally biased region" description="Basic and acidic residues" evidence="1">
    <location>
        <begin position="71"/>
        <end position="93"/>
    </location>
</feature>
<organism evidence="2 3">
    <name type="scientific">Syncephalastrum racemosum</name>
    <name type="common">Filamentous fungus</name>
    <dbReference type="NCBI Taxonomy" id="13706"/>
    <lineage>
        <taxon>Eukaryota</taxon>
        <taxon>Fungi</taxon>
        <taxon>Fungi incertae sedis</taxon>
        <taxon>Mucoromycota</taxon>
        <taxon>Mucoromycotina</taxon>
        <taxon>Mucoromycetes</taxon>
        <taxon>Mucorales</taxon>
        <taxon>Syncephalastraceae</taxon>
        <taxon>Syncephalastrum</taxon>
    </lineage>
</organism>
<name>A0A1X2HVH8_SYNRA</name>